<evidence type="ECO:0000313" key="3">
    <source>
        <dbReference type="Proteomes" id="UP000799324"/>
    </source>
</evidence>
<name>A0A6A6TEP1_9PLEO</name>
<sequence length="230" mass="26137">MLPPKPPKSLKPNYDEATVPWERLTTDLFRKTVHNYTMICGYAKDAPYGTRWHPDDIRRIIKAGVGVEEEVNKCYRWATKVHERGPRPTQNDVRDTIAYAQELCHKINAMVDDYELDVDFGPPRKNRDLYGLLADNFVAAMQADNAAVAPEDQDDFKIKGVGANETRDPANPDQDEMDYVQTLQDRNPVVPAPMGPTPLPAKPQRARTATRHRGTKDSWVRDRDGAPKRD</sequence>
<feature type="region of interest" description="Disordered" evidence="1">
    <location>
        <begin position="183"/>
        <end position="230"/>
    </location>
</feature>
<proteinExistence type="predicted"/>
<protein>
    <submittedName>
        <fullName evidence="2">Uncharacterized protein</fullName>
    </submittedName>
</protein>
<gene>
    <name evidence="2" type="ORF">K491DRAFT_307929</name>
</gene>
<evidence type="ECO:0000256" key="1">
    <source>
        <dbReference type="SAM" id="MobiDB-lite"/>
    </source>
</evidence>
<dbReference type="AlphaFoldDB" id="A0A6A6TEP1"/>
<feature type="compositionally biased region" description="Pro residues" evidence="1">
    <location>
        <begin position="190"/>
        <end position="201"/>
    </location>
</feature>
<accession>A0A6A6TEP1</accession>
<evidence type="ECO:0000313" key="2">
    <source>
        <dbReference type="EMBL" id="KAF2657906.1"/>
    </source>
</evidence>
<keyword evidence="3" id="KW-1185">Reference proteome</keyword>
<feature type="compositionally biased region" description="Basic and acidic residues" evidence="1">
    <location>
        <begin position="215"/>
        <end position="230"/>
    </location>
</feature>
<dbReference type="EMBL" id="MU004320">
    <property type="protein sequence ID" value="KAF2657906.1"/>
    <property type="molecule type" value="Genomic_DNA"/>
</dbReference>
<feature type="compositionally biased region" description="Basic residues" evidence="1">
    <location>
        <begin position="204"/>
        <end position="214"/>
    </location>
</feature>
<dbReference type="Proteomes" id="UP000799324">
    <property type="component" value="Unassembled WGS sequence"/>
</dbReference>
<organism evidence="2 3">
    <name type="scientific">Lophiostoma macrostomum CBS 122681</name>
    <dbReference type="NCBI Taxonomy" id="1314788"/>
    <lineage>
        <taxon>Eukaryota</taxon>
        <taxon>Fungi</taxon>
        <taxon>Dikarya</taxon>
        <taxon>Ascomycota</taxon>
        <taxon>Pezizomycotina</taxon>
        <taxon>Dothideomycetes</taxon>
        <taxon>Pleosporomycetidae</taxon>
        <taxon>Pleosporales</taxon>
        <taxon>Lophiostomataceae</taxon>
        <taxon>Lophiostoma</taxon>
    </lineage>
</organism>
<reference evidence="2" key="1">
    <citation type="journal article" date="2020" name="Stud. Mycol.">
        <title>101 Dothideomycetes genomes: a test case for predicting lifestyles and emergence of pathogens.</title>
        <authorList>
            <person name="Haridas S."/>
            <person name="Albert R."/>
            <person name="Binder M."/>
            <person name="Bloem J."/>
            <person name="Labutti K."/>
            <person name="Salamov A."/>
            <person name="Andreopoulos B."/>
            <person name="Baker S."/>
            <person name="Barry K."/>
            <person name="Bills G."/>
            <person name="Bluhm B."/>
            <person name="Cannon C."/>
            <person name="Castanera R."/>
            <person name="Culley D."/>
            <person name="Daum C."/>
            <person name="Ezra D."/>
            <person name="Gonzalez J."/>
            <person name="Henrissat B."/>
            <person name="Kuo A."/>
            <person name="Liang C."/>
            <person name="Lipzen A."/>
            <person name="Lutzoni F."/>
            <person name="Magnuson J."/>
            <person name="Mondo S."/>
            <person name="Nolan M."/>
            <person name="Ohm R."/>
            <person name="Pangilinan J."/>
            <person name="Park H.-J."/>
            <person name="Ramirez L."/>
            <person name="Alfaro M."/>
            <person name="Sun H."/>
            <person name="Tritt A."/>
            <person name="Yoshinaga Y."/>
            <person name="Zwiers L.-H."/>
            <person name="Turgeon B."/>
            <person name="Goodwin S."/>
            <person name="Spatafora J."/>
            <person name="Crous P."/>
            <person name="Grigoriev I."/>
        </authorList>
    </citation>
    <scope>NUCLEOTIDE SEQUENCE</scope>
    <source>
        <strain evidence="2">CBS 122681</strain>
    </source>
</reference>